<sequence>MKGTKCFPCLMEALEGKDELSFVELTSLHDAVTMIAGTAVCQWHARPKELDDGRP</sequence>
<evidence type="ECO:0000313" key="1">
    <source>
        <dbReference type="EMBL" id="AKF15152.1"/>
    </source>
</evidence>
<dbReference type="KEGG" id="vg:26796407"/>
<dbReference type="EMBL" id="KR080204">
    <property type="protein sequence ID" value="AKF15152.1"/>
    <property type="molecule type" value="Genomic_DNA"/>
</dbReference>
<reference evidence="1 2" key="1">
    <citation type="journal article" date="2015" name="Genome Announc.">
        <title>Genome Sequence of Mycobacteriophage Mindy.</title>
        <authorList>
            <person name="Pope W.H."/>
            <person name="Bernstein N.I."/>
            <person name="Fasolas C.S."/>
            <person name="Mezghani N."/>
            <person name="Pressimone C.A."/>
            <person name="Selvakumar P."/>
            <person name="Stanton A.C."/>
            <person name="Lapin J.S."/>
            <person name="Prout A.K."/>
            <person name="Grubb S.R."/>
            <person name="Warner M.H."/>
            <person name="Bowman C.A."/>
            <person name="Russell D.A."/>
            <person name="Hatfull G.F."/>
        </authorList>
    </citation>
    <scope>NUCLEOTIDE SEQUENCE [LARGE SCALE GENOMIC DNA]</scope>
</reference>
<dbReference type="Proteomes" id="UP000201946">
    <property type="component" value="Segment"/>
</dbReference>
<protein>
    <submittedName>
        <fullName evidence="1">Uncharacterized protein</fullName>
    </submittedName>
</protein>
<dbReference type="GeneID" id="26796407"/>
<accession>A0A0F6SK10</accession>
<dbReference type="RefSeq" id="YP_009225409.1">
    <property type="nucleotide sequence ID" value="NC_029093.1"/>
</dbReference>
<evidence type="ECO:0000313" key="2">
    <source>
        <dbReference type="Proteomes" id="UP000201946"/>
    </source>
</evidence>
<gene>
    <name evidence="1" type="primary">124</name>
    <name evidence="1" type="ORF">SEA_MINDY_124</name>
</gene>
<proteinExistence type="predicted"/>
<name>A0A0F6SK10_9CAUD</name>
<organism evidence="1 2">
    <name type="scientific">Mycobacterium phage Mindy</name>
    <dbReference type="NCBI Taxonomy" id="1647311"/>
    <lineage>
        <taxon>Viruses</taxon>
        <taxon>Duplodnaviria</taxon>
        <taxon>Heunggongvirae</taxon>
        <taxon>Uroviricota</taxon>
        <taxon>Caudoviricetes</taxon>
        <taxon>Kostyavirus</taxon>
        <taxon>Kostyavirus toto</taxon>
    </lineage>
</organism>